<sequence>MDDNTKKEEMRAKNGLDNEDENSGNILQGISAPTTRTATKTIEAAARNAAVSCHVVDAAIAVRETDGKAAAIEVEGPCLTAVVVGKNHVASAHMEGLKPAAERVASPLMKTSEIKDITATISQRKSAKNAVGQPRNAAARIEDIVAPQSSIDDHGVSTFLAHVDSTLSAVGVHNSITFGTSQTISNSVLQCHHVGVPIDSKVDDARLNLQNIFLLFPPPSKSWRKLRNKLLKHDSRHKAPLLHNHLEPLLT</sequence>
<keyword evidence="3" id="KW-1185">Reference proteome</keyword>
<evidence type="ECO:0000313" key="2">
    <source>
        <dbReference type="EMBL" id="KAL3538193.1"/>
    </source>
</evidence>
<evidence type="ECO:0000313" key="3">
    <source>
        <dbReference type="Proteomes" id="UP001630127"/>
    </source>
</evidence>
<feature type="region of interest" description="Disordered" evidence="1">
    <location>
        <begin position="1"/>
        <end position="30"/>
    </location>
</feature>
<protein>
    <submittedName>
        <fullName evidence="2">Uncharacterized protein</fullName>
    </submittedName>
</protein>
<dbReference type="EMBL" id="JBJUIK010000001">
    <property type="protein sequence ID" value="KAL3538193.1"/>
    <property type="molecule type" value="Genomic_DNA"/>
</dbReference>
<feature type="compositionally biased region" description="Basic and acidic residues" evidence="1">
    <location>
        <begin position="1"/>
        <end position="16"/>
    </location>
</feature>
<name>A0ABD3B3V2_9GENT</name>
<dbReference type="Proteomes" id="UP001630127">
    <property type="component" value="Unassembled WGS sequence"/>
</dbReference>
<accession>A0ABD3B3V2</accession>
<dbReference type="AlphaFoldDB" id="A0ABD3B3V2"/>
<evidence type="ECO:0000256" key="1">
    <source>
        <dbReference type="SAM" id="MobiDB-lite"/>
    </source>
</evidence>
<gene>
    <name evidence="2" type="ORF">ACH5RR_001559</name>
</gene>
<organism evidence="2 3">
    <name type="scientific">Cinchona calisaya</name>
    <dbReference type="NCBI Taxonomy" id="153742"/>
    <lineage>
        <taxon>Eukaryota</taxon>
        <taxon>Viridiplantae</taxon>
        <taxon>Streptophyta</taxon>
        <taxon>Embryophyta</taxon>
        <taxon>Tracheophyta</taxon>
        <taxon>Spermatophyta</taxon>
        <taxon>Magnoliopsida</taxon>
        <taxon>eudicotyledons</taxon>
        <taxon>Gunneridae</taxon>
        <taxon>Pentapetalae</taxon>
        <taxon>asterids</taxon>
        <taxon>lamiids</taxon>
        <taxon>Gentianales</taxon>
        <taxon>Rubiaceae</taxon>
        <taxon>Cinchonoideae</taxon>
        <taxon>Cinchoneae</taxon>
        <taxon>Cinchona</taxon>
    </lineage>
</organism>
<reference evidence="2 3" key="1">
    <citation type="submission" date="2024-11" db="EMBL/GenBank/DDBJ databases">
        <title>A near-complete genome assembly of Cinchona calisaya.</title>
        <authorList>
            <person name="Lian D.C."/>
            <person name="Zhao X.W."/>
            <person name="Wei L."/>
        </authorList>
    </citation>
    <scope>NUCLEOTIDE SEQUENCE [LARGE SCALE GENOMIC DNA]</scope>
    <source>
        <tissue evidence="2">Nenye</tissue>
    </source>
</reference>
<proteinExistence type="predicted"/>
<comment type="caution">
    <text evidence="2">The sequence shown here is derived from an EMBL/GenBank/DDBJ whole genome shotgun (WGS) entry which is preliminary data.</text>
</comment>